<dbReference type="InterPro" id="IPR029058">
    <property type="entry name" value="AB_hydrolase_fold"/>
</dbReference>
<dbReference type="EMBL" id="MKIM01000025">
    <property type="protein sequence ID" value="OLP45329.1"/>
    <property type="molecule type" value="Genomic_DNA"/>
</dbReference>
<protein>
    <recommendedName>
        <fullName evidence="5">Palmitoyl-protein thioesterase ABHD10, mitochondrial</fullName>
        <ecNumber evidence="4">3.1.1.93</ecNumber>
        <ecNumber evidence="1">3.1.2.22</ecNumber>
    </recommendedName>
    <alternativeName>
        <fullName evidence="7">Acyl-protein thioesterase ABHD10</fullName>
    </alternativeName>
    <alternativeName>
        <fullName evidence="8">Alpha/beta hydrolase domain-containing protein 10</fullName>
    </alternativeName>
    <alternativeName>
        <fullName evidence="6">Mycophenolic acid acyl-glucuronide esterase, mitochondrial</fullName>
    </alternativeName>
</protein>
<evidence type="ECO:0000313" key="14">
    <source>
        <dbReference type="Proteomes" id="UP000186894"/>
    </source>
</evidence>
<dbReference type="InterPro" id="IPR052382">
    <property type="entry name" value="ABHD10_acyl-thioesterase"/>
</dbReference>
<evidence type="ECO:0000256" key="6">
    <source>
        <dbReference type="ARBA" id="ARBA00041520"/>
    </source>
</evidence>
<evidence type="ECO:0000256" key="10">
    <source>
        <dbReference type="ARBA" id="ARBA00047409"/>
    </source>
</evidence>
<name>A0A1Q8ZTC2_9HYPH</name>
<evidence type="ECO:0000256" key="4">
    <source>
        <dbReference type="ARBA" id="ARBA00039132"/>
    </source>
</evidence>
<dbReference type="Gene3D" id="3.40.50.1820">
    <property type="entry name" value="alpha/beta hydrolase"/>
    <property type="match status" value="1"/>
</dbReference>
<dbReference type="EC" id="3.1.2.22" evidence="1"/>
<evidence type="ECO:0000259" key="12">
    <source>
        <dbReference type="Pfam" id="PF12697"/>
    </source>
</evidence>
<evidence type="ECO:0000256" key="7">
    <source>
        <dbReference type="ARBA" id="ARBA00042645"/>
    </source>
</evidence>
<evidence type="ECO:0000256" key="5">
    <source>
        <dbReference type="ARBA" id="ARBA00039314"/>
    </source>
</evidence>
<comment type="caution">
    <text evidence="13">The sequence shown here is derived from an EMBL/GenBank/DDBJ whole genome shotgun (WGS) entry which is preliminary data.</text>
</comment>
<keyword evidence="2 13" id="KW-0378">Hydrolase</keyword>
<comment type="catalytic activity">
    <reaction evidence="11">
        <text>mycophenolic acid O-acyl-beta-D-glucuronide + H2O = mycophenolate + D-glucuronate + H(+)</text>
        <dbReference type="Rhea" id="RHEA:34179"/>
        <dbReference type="ChEBI" id="CHEBI:15377"/>
        <dbReference type="ChEBI" id="CHEBI:15378"/>
        <dbReference type="ChEBI" id="CHEBI:58720"/>
        <dbReference type="ChEBI" id="CHEBI:62932"/>
        <dbReference type="ChEBI" id="CHEBI:66982"/>
        <dbReference type="EC" id="3.1.1.93"/>
    </reaction>
    <physiologicalReaction direction="left-to-right" evidence="11">
        <dbReference type="Rhea" id="RHEA:34180"/>
    </physiologicalReaction>
</comment>
<dbReference type="GO" id="GO:0102390">
    <property type="term" value="F:mycophenolic acid acyl-glucuronide esterase activity"/>
    <property type="evidence" value="ECO:0007669"/>
    <property type="project" value="UniProtKB-EC"/>
</dbReference>
<comment type="function">
    <text evidence="9">Acts as an acyl-protein thioesterase that hydrolyzes fatty acids from acylated residues in proteins. Regulates the mitochondrial S-depalmitoylation of the nucleophilic active site residue of peroxiredoxin-5/PRDX5, a key antioxidant protein, therefore modulating mitochondrial antioxidant ability. Also catalyzes the deglucuronidation of mycophenolic acid acyl-glucuronide, an active metabolite of the immunosuppressant drug mycophenolate.</text>
</comment>
<proteinExistence type="predicted"/>
<evidence type="ECO:0000256" key="2">
    <source>
        <dbReference type="ARBA" id="ARBA00022801"/>
    </source>
</evidence>
<comment type="catalytic activity">
    <reaction evidence="10">
        <text>S-hexadecanoyl-L-cysteinyl-[protein] + H2O = L-cysteinyl-[protein] + hexadecanoate + H(+)</text>
        <dbReference type="Rhea" id="RHEA:19233"/>
        <dbReference type="Rhea" id="RHEA-COMP:10131"/>
        <dbReference type="Rhea" id="RHEA-COMP:11032"/>
        <dbReference type="ChEBI" id="CHEBI:7896"/>
        <dbReference type="ChEBI" id="CHEBI:15377"/>
        <dbReference type="ChEBI" id="CHEBI:15378"/>
        <dbReference type="ChEBI" id="CHEBI:29950"/>
        <dbReference type="ChEBI" id="CHEBI:74151"/>
        <dbReference type="EC" id="3.1.2.22"/>
    </reaction>
    <physiologicalReaction direction="left-to-right" evidence="10">
        <dbReference type="Rhea" id="RHEA:19234"/>
    </physiologicalReaction>
</comment>
<organism evidence="13 14">
    <name type="scientific">Rhizobium oryziradicis</name>
    <dbReference type="NCBI Taxonomy" id="1867956"/>
    <lineage>
        <taxon>Bacteria</taxon>
        <taxon>Pseudomonadati</taxon>
        <taxon>Pseudomonadota</taxon>
        <taxon>Alphaproteobacteria</taxon>
        <taxon>Hyphomicrobiales</taxon>
        <taxon>Rhizobiaceae</taxon>
        <taxon>Rhizobium/Agrobacterium group</taxon>
        <taxon>Rhizobium</taxon>
    </lineage>
</organism>
<dbReference type="AlphaFoldDB" id="A0A1Q8ZTC2"/>
<evidence type="ECO:0000256" key="11">
    <source>
        <dbReference type="ARBA" id="ARBA00047972"/>
    </source>
</evidence>
<dbReference type="InterPro" id="IPR000073">
    <property type="entry name" value="AB_hydrolase_1"/>
</dbReference>
<evidence type="ECO:0000313" key="13">
    <source>
        <dbReference type="EMBL" id="OLP45329.1"/>
    </source>
</evidence>
<dbReference type="OrthoDB" id="9813296at2"/>
<dbReference type="EC" id="3.1.1.93" evidence="4"/>
<dbReference type="PANTHER" id="PTHR16138:SF7">
    <property type="entry name" value="PALMITOYL-PROTEIN THIOESTERASE ABHD10, MITOCHONDRIAL"/>
    <property type="match status" value="1"/>
</dbReference>
<keyword evidence="14" id="KW-1185">Reference proteome</keyword>
<dbReference type="SUPFAM" id="SSF53474">
    <property type="entry name" value="alpha/beta-Hydrolases"/>
    <property type="match status" value="1"/>
</dbReference>
<reference evidence="13 14" key="1">
    <citation type="submission" date="2016-09" db="EMBL/GenBank/DDBJ databases">
        <title>Rhizobium oryziradicis sp. nov., isolated from the root of rice.</title>
        <authorList>
            <person name="Zhao J."/>
            <person name="Zhang X."/>
        </authorList>
    </citation>
    <scope>NUCLEOTIDE SEQUENCE [LARGE SCALE GENOMIC DNA]</scope>
    <source>
        <strain evidence="13 14">N19</strain>
    </source>
</reference>
<accession>A0A1Q8ZTC2</accession>
<dbReference type="GO" id="GO:0008474">
    <property type="term" value="F:palmitoyl-(protein) hydrolase activity"/>
    <property type="evidence" value="ECO:0007669"/>
    <property type="project" value="UniProtKB-EC"/>
</dbReference>
<evidence type="ECO:0000256" key="9">
    <source>
        <dbReference type="ARBA" id="ARBA00046047"/>
    </source>
</evidence>
<dbReference type="PANTHER" id="PTHR16138">
    <property type="entry name" value="MYCOPHENOLIC ACID ACYL-GLUCURONIDE ESTERASE, MITOCHONDRIAL"/>
    <property type="match status" value="1"/>
</dbReference>
<keyword evidence="3" id="KW-0809">Transit peptide</keyword>
<gene>
    <name evidence="13" type="ORF">BJF95_18660</name>
</gene>
<dbReference type="STRING" id="1867956.BJF95_18660"/>
<dbReference type="Pfam" id="PF12697">
    <property type="entry name" value="Abhydrolase_6"/>
    <property type="match status" value="1"/>
</dbReference>
<dbReference type="RefSeq" id="WP_075639240.1">
    <property type="nucleotide sequence ID" value="NZ_MKIM01000025.1"/>
</dbReference>
<feature type="domain" description="AB hydrolase-1" evidence="12">
    <location>
        <begin position="57"/>
        <end position="260"/>
    </location>
</feature>
<dbReference type="Proteomes" id="UP000186894">
    <property type="component" value="Unassembled WGS sequence"/>
</dbReference>
<evidence type="ECO:0000256" key="8">
    <source>
        <dbReference type="ARBA" id="ARBA00042704"/>
    </source>
</evidence>
<evidence type="ECO:0000256" key="1">
    <source>
        <dbReference type="ARBA" id="ARBA00012423"/>
    </source>
</evidence>
<sequence length="274" mass="29713">MTDKTQAINAETITVGEGQAARSIAILNRPATQEHLPTLVWLGGYRSDMTGTKAIEMDALAAALGASAIRFDYSGHGASGGEFRDGTISRWLEEAQAVLAHLKPQRVILVGSSMGGWIALRLAQELGLAQELAKSQGGPDVAGMVLIAPAPDFTSELIEPHLTDDQRSQLAEKGYFEEKSEYSPEPNIYTRALIEDGRVNRVMTGIVATGCPVHILQGMADPDVPYKHALKLMEHLPADDVVLTLVRDGDHRLSRPEDIVRMRQALQNLISGKE</sequence>
<evidence type="ECO:0000256" key="3">
    <source>
        <dbReference type="ARBA" id="ARBA00022946"/>
    </source>
</evidence>